<evidence type="ECO:0000313" key="2">
    <source>
        <dbReference type="EMBL" id="PST45421.1"/>
    </source>
</evidence>
<evidence type="ECO:0000313" key="3">
    <source>
        <dbReference type="Proteomes" id="UP000240228"/>
    </source>
</evidence>
<dbReference type="Pfam" id="PF18885">
    <property type="entry name" value="DUF5648"/>
    <property type="match status" value="1"/>
</dbReference>
<evidence type="ECO:0000259" key="1">
    <source>
        <dbReference type="Pfam" id="PF18885"/>
    </source>
</evidence>
<dbReference type="Proteomes" id="UP000240228">
    <property type="component" value="Unassembled WGS sequence"/>
</dbReference>
<gene>
    <name evidence="2" type="ORF">CPA40_11115</name>
</gene>
<feature type="domain" description="DUF5648" evidence="1">
    <location>
        <begin position="4"/>
        <end position="89"/>
    </location>
</feature>
<organism evidence="2 3">
    <name type="scientific">Bifidobacterium callitrichos</name>
    <dbReference type="NCBI Taxonomy" id="762209"/>
    <lineage>
        <taxon>Bacteria</taxon>
        <taxon>Bacillati</taxon>
        <taxon>Actinomycetota</taxon>
        <taxon>Actinomycetes</taxon>
        <taxon>Bifidobacteriales</taxon>
        <taxon>Bifidobacteriaceae</taxon>
        <taxon>Bifidobacterium</taxon>
    </lineage>
</organism>
<name>A0A2T3G7N9_9BIFI</name>
<reference evidence="2 3" key="2">
    <citation type="submission" date="2018-03" db="EMBL/GenBank/DDBJ databases">
        <title>The comparative genomics of Bifidobacterium callitrichos reflects dietary carbohydrate utilization within the common marmoset gut.</title>
        <authorList>
            <person name="Rani A."/>
        </authorList>
    </citation>
    <scope>NUCLEOTIDE SEQUENCE [LARGE SCALE GENOMIC DNA]</scope>
    <source>
        <strain evidence="2 3">UMA51805</strain>
    </source>
</reference>
<comment type="caution">
    <text evidence="2">The sequence shown here is derived from an EMBL/GenBank/DDBJ whole genome shotgun (WGS) entry which is preliminary data.</text>
</comment>
<dbReference type="AlphaFoldDB" id="A0A2T3G7N9"/>
<reference evidence="3" key="1">
    <citation type="submission" date="2017-09" db="EMBL/GenBank/DDBJ databases">
        <authorList>
            <person name="Sela D.A."/>
            <person name="Albert K."/>
        </authorList>
    </citation>
    <scope>NUCLEOTIDE SEQUENCE [LARGE SCALE GENOMIC DNA]</scope>
    <source>
        <strain evidence="3">UMA51805</strain>
    </source>
</reference>
<feature type="non-terminal residue" evidence="2">
    <location>
        <position position="1"/>
    </location>
</feature>
<sequence>PIVTPVYRLFNKVNGDHVWTSDANEHAYLAAQAAWNDEGVAFYTPTFTGTTDVARLSKGNRHLLSTDGNEQKVLSTKSGWTLEGTAFKAY</sequence>
<accession>A0A2T3G7N9</accession>
<protein>
    <recommendedName>
        <fullName evidence="1">DUF5648 domain-containing protein</fullName>
    </recommendedName>
</protein>
<dbReference type="InterPro" id="IPR043708">
    <property type="entry name" value="DUF5648"/>
</dbReference>
<proteinExistence type="predicted"/>
<dbReference type="EMBL" id="NWTX01000040">
    <property type="protein sequence ID" value="PST45421.1"/>
    <property type="molecule type" value="Genomic_DNA"/>
</dbReference>
<keyword evidence="3" id="KW-1185">Reference proteome</keyword>